<gene>
    <name evidence="1" type="ORF">SAMN05192573_1452</name>
</gene>
<reference evidence="2" key="1">
    <citation type="submission" date="2016-10" db="EMBL/GenBank/DDBJ databases">
        <authorList>
            <person name="Varghese N."/>
            <person name="Submissions S."/>
        </authorList>
    </citation>
    <scope>NUCLEOTIDE SEQUENCE [LARGE SCALE GENOMIC DNA]</scope>
    <source>
        <strain evidence="2">Gh-67</strain>
    </source>
</reference>
<evidence type="ECO:0000313" key="2">
    <source>
        <dbReference type="Proteomes" id="UP000199705"/>
    </source>
</evidence>
<proteinExistence type="predicted"/>
<protein>
    <submittedName>
        <fullName evidence="1">Uncharacterized protein</fullName>
    </submittedName>
</protein>
<feature type="non-terminal residue" evidence="1">
    <location>
        <position position="1"/>
    </location>
</feature>
<keyword evidence="2" id="KW-1185">Reference proteome</keyword>
<accession>A0A1G8P433</accession>
<dbReference type="AlphaFoldDB" id="A0A1G8P433"/>
<dbReference type="Proteomes" id="UP000199705">
    <property type="component" value="Unassembled WGS sequence"/>
</dbReference>
<name>A0A1G8P433_9SPHI</name>
<sequence>LSVVTQISTQRGSLSAIPSFFPKKSLPDNSETSSVRPVGIYPSNFLPHFTGKNHPFTDKNLPYS</sequence>
<evidence type="ECO:0000313" key="1">
    <source>
        <dbReference type="EMBL" id="SDI87249.1"/>
    </source>
</evidence>
<dbReference type="RefSeq" id="WP_218134534.1">
    <property type="nucleotide sequence ID" value="NZ_FNCG01000045.1"/>
</dbReference>
<organism evidence="1 2">
    <name type="scientific">Mucilaginibacter gossypii</name>
    <dbReference type="NCBI Taxonomy" id="551996"/>
    <lineage>
        <taxon>Bacteria</taxon>
        <taxon>Pseudomonadati</taxon>
        <taxon>Bacteroidota</taxon>
        <taxon>Sphingobacteriia</taxon>
        <taxon>Sphingobacteriales</taxon>
        <taxon>Sphingobacteriaceae</taxon>
        <taxon>Mucilaginibacter</taxon>
    </lineage>
</organism>
<dbReference type="EMBL" id="FNCG01000045">
    <property type="protein sequence ID" value="SDI87249.1"/>
    <property type="molecule type" value="Genomic_DNA"/>
</dbReference>